<dbReference type="PANTHER" id="PTHR45138">
    <property type="entry name" value="REGULATORY COMPONENTS OF SENSORY TRANSDUCTION SYSTEM"/>
    <property type="match status" value="1"/>
</dbReference>
<keyword evidence="1" id="KW-0812">Transmembrane</keyword>
<keyword evidence="1" id="KW-1133">Transmembrane helix</keyword>
<dbReference type="SUPFAM" id="SSF55073">
    <property type="entry name" value="Nucleotide cyclase"/>
    <property type="match status" value="1"/>
</dbReference>
<feature type="transmembrane region" description="Helical" evidence="1">
    <location>
        <begin position="157"/>
        <end position="177"/>
    </location>
</feature>
<evidence type="ECO:0000313" key="3">
    <source>
        <dbReference type="EMBL" id="MBB2899695.1"/>
    </source>
</evidence>
<dbReference type="PANTHER" id="PTHR45138:SF9">
    <property type="entry name" value="DIGUANYLATE CYCLASE DGCM-RELATED"/>
    <property type="match status" value="1"/>
</dbReference>
<dbReference type="InterPro" id="IPR029016">
    <property type="entry name" value="GAF-like_dom_sf"/>
</dbReference>
<comment type="caution">
    <text evidence="3">The sequence shown here is derived from an EMBL/GenBank/DDBJ whole genome shotgun (WGS) entry which is preliminary data.</text>
</comment>
<name>A0A7W4TIU3_KINRA</name>
<feature type="transmembrane region" description="Helical" evidence="1">
    <location>
        <begin position="48"/>
        <end position="65"/>
    </location>
</feature>
<accession>A0A7W4TIU3</accession>
<dbReference type="CDD" id="cd01949">
    <property type="entry name" value="GGDEF"/>
    <property type="match status" value="1"/>
</dbReference>
<organism evidence="3 4">
    <name type="scientific">Kineococcus radiotolerans</name>
    <dbReference type="NCBI Taxonomy" id="131568"/>
    <lineage>
        <taxon>Bacteria</taxon>
        <taxon>Bacillati</taxon>
        <taxon>Actinomycetota</taxon>
        <taxon>Actinomycetes</taxon>
        <taxon>Kineosporiales</taxon>
        <taxon>Kineosporiaceae</taxon>
        <taxon>Kineococcus</taxon>
    </lineage>
</organism>
<keyword evidence="1" id="KW-0472">Membrane</keyword>
<dbReference type="InterPro" id="IPR029787">
    <property type="entry name" value="Nucleotide_cyclase"/>
</dbReference>
<evidence type="ECO:0000313" key="4">
    <source>
        <dbReference type="Proteomes" id="UP000533269"/>
    </source>
</evidence>
<reference evidence="3 4" key="1">
    <citation type="submission" date="2020-08" db="EMBL/GenBank/DDBJ databases">
        <title>The Agave Microbiome: Exploring the role of microbial communities in plant adaptations to desert environments.</title>
        <authorList>
            <person name="Partida-Martinez L.P."/>
        </authorList>
    </citation>
    <scope>NUCLEOTIDE SEQUENCE [LARGE SCALE GENOMIC DNA]</scope>
    <source>
        <strain evidence="3 4">AS2.23</strain>
    </source>
</reference>
<dbReference type="InterPro" id="IPR043128">
    <property type="entry name" value="Rev_trsase/Diguanyl_cyclase"/>
</dbReference>
<dbReference type="InterPro" id="IPR000160">
    <property type="entry name" value="GGDEF_dom"/>
</dbReference>
<protein>
    <submittedName>
        <fullName evidence="3">Diguanylate cyclase (GGDEF)-like protein</fullName>
    </submittedName>
</protein>
<dbReference type="GO" id="GO:0005886">
    <property type="term" value="C:plasma membrane"/>
    <property type="evidence" value="ECO:0007669"/>
    <property type="project" value="TreeGrafter"/>
</dbReference>
<dbReference type="Gene3D" id="3.30.70.270">
    <property type="match status" value="1"/>
</dbReference>
<dbReference type="Proteomes" id="UP000533269">
    <property type="component" value="Unassembled WGS sequence"/>
</dbReference>
<feature type="domain" description="GGDEF" evidence="2">
    <location>
        <begin position="374"/>
        <end position="499"/>
    </location>
</feature>
<evidence type="ECO:0000256" key="1">
    <source>
        <dbReference type="SAM" id="Phobius"/>
    </source>
</evidence>
<dbReference type="EMBL" id="JACHVY010000001">
    <property type="protein sequence ID" value="MBB2899695.1"/>
    <property type="molecule type" value="Genomic_DNA"/>
</dbReference>
<dbReference type="Gene3D" id="3.30.450.40">
    <property type="match status" value="1"/>
</dbReference>
<gene>
    <name evidence="3" type="ORF">FHR75_000483</name>
</gene>
<feature type="transmembrane region" description="Helical" evidence="1">
    <location>
        <begin position="17"/>
        <end position="36"/>
    </location>
</feature>
<dbReference type="GO" id="GO:1902201">
    <property type="term" value="P:negative regulation of bacterial-type flagellum-dependent cell motility"/>
    <property type="evidence" value="ECO:0007669"/>
    <property type="project" value="TreeGrafter"/>
</dbReference>
<dbReference type="GO" id="GO:0052621">
    <property type="term" value="F:diguanylate cyclase activity"/>
    <property type="evidence" value="ECO:0007669"/>
    <property type="project" value="TreeGrafter"/>
</dbReference>
<feature type="transmembrane region" description="Helical" evidence="1">
    <location>
        <begin position="85"/>
        <end position="110"/>
    </location>
</feature>
<dbReference type="FunFam" id="3.30.70.270:FF:000001">
    <property type="entry name" value="Diguanylate cyclase domain protein"/>
    <property type="match status" value="1"/>
</dbReference>
<dbReference type="PROSITE" id="PS50887">
    <property type="entry name" value="GGDEF"/>
    <property type="match status" value="1"/>
</dbReference>
<dbReference type="AlphaFoldDB" id="A0A7W4TIU3"/>
<sequence>MVSPGGDPTFVPLSDRVRWTAVLRLLLVVTGTALWWSGDREPAHDRTLAALGLGYLLVTAVLLLVRSGRSATRAGLDAGLLLDSVVLVVAVHALGGAEAPAAALFALHAAGTTLLTSFRTGVKVAGTHTVLVLCLVQAQATGILPGGPDAGVFPSNFTGFAALLWATTLGTATFAAVNERELRRRRHDTEVLHGLLVQLSGADDRERVASLLVRFVREELPAARAQVVLAGVDAAGPGTDLVAVPAGPLDAVLVRAEAEDRSVLVHRPHPREDPWLARGWSAARGLVVVPLPAVAGRGWLVVDLGDGRGSVLARGLERRAVRALEQAVSHAALALSRASALEALRRAATLDGLTGVANRRTLDEVLARMDGDGEALAVALLDVDHFKAVNDRFGHQTGDEVLRAVAAAAVSAVREGDLVARYGGEEFAVLMPGTGTAEAQVVVERLRAAVAGGTTPRVTCSVGIAGGAAGDPAALLAEADRALYAAKAAGRDRSVLAEQLGPRSAEVGAEDR</sequence>
<proteinExistence type="predicted"/>
<dbReference type="NCBIfam" id="TIGR00254">
    <property type="entry name" value="GGDEF"/>
    <property type="match status" value="1"/>
</dbReference>
<evidence type="ECO:0000259" key="2">
    <source>
        <dbReference type="PROSITE" id="PS50887"/>
    </source>
</evidence>
<dbReference type="GO" id="GO:0043709">
    <property type="term" value="P:cell adhesion involved in single-species biofilm formation"/>
    <property type="evidence" value="ECO:0007669"/>
    <property type="project" value="TreeGrafter"/>
</dbReference>
<reference evidence="3 4" key="2">
    <citation type="submission" date="2020-08" db="EMBL/GenBank/DDBJ databases">
        <authorList>
            <person name="Partida-Martinez L."/>
            <person name="Huntemann M."/>
            <person name="Clum A."/>
            <person name="Wang J."/>
            <person name="Palaniappan K."/>
            <person name="Ritter S."/>
            <person name="Chen I.-M."/>
            <person name="Stamatis D."/>
            <person name="Reddy T."/>
            <person name="O'Malley R."/>
            <person name="Daum C."/>
            <person name="Shapiro N."/>
            <person name="Ivanova N."/>
            <person name="Kyrpides N."/>
            <person name="Woyke T."/>
        </authorList>
    </citation>
    <scope>NUCLEOTIDE SEQUENCE [LARGE SCALE GENOMIC DNA]</scope>
    <source>
        <strain evidence="3 4">AS2.23</strain>
    </source>
</reference>
<dbReference type="SMART" id="SM00267">
    <property type="entry name" value="GGDEF"/>
    <property type="match status" value="1"/>
</dbReference>
<dbReference type="Pfam" id="PF00990">
    <property type="entry name" value="GGDEF"/>
    <property type="match status" value="1"/>
</dbReference>
<dbReference type="RefSeq" id="WP_183390266.1">
    <property type="nucleotide sequence ID" value="NZ_JACHVY010000001.1"/>
</dbReference>
<dbReference type="InterPro" id="IPR050469">
    <property type="entry name" value="Diguanylate_Cyclase"/>
</dbReference>